<reference evidence="1 2" key="1">
    <citation type="submission" date="2017-09" db="EMBL/GenBank/DDBJ databases">
        <title>Depth-based differentiation of microbial function through sediment-hosted aquifers and enrichment of novel symbionts in the deep terrestrial subsurface.</title>
        <authorList>
            <person name="Probst A.J."/>
            <person name="Ladd B."/>
            <person name="Jarett J.K."/>
            <person name="Geller-Mcgrath D.E."/>
            <person name="Sieber C.M."/>
            <person name="Emerson J.B."/>
            <person name="Anantharaman K."/>
            <person name="Thomas B.C."/>
            <person name="Malmstrom R."/>
            <person name="Stieglmeier M."/>
            <person name="Klingl A."/>
            <person name="Woyke T."/>
            <person name="Ryan C.M."/>
            <person name="Banfield J.F."/>
        </authorList>
    </citation>
    <scope>NUCLEOTIDE SEQUENCE [LARGE SCALE GENOMIC DNA]</scope>
    <source>
        <strain evidence="1">CG22_combo_CG10-13_8_21_14_all_43_18</strain>
    </source>
</reference>
<evidence type="ECO:0000313" key="2">
    <source>
        <dbReference type="Proteomes" id="UP000231276"/>
    </source>
</evidence>
<name>A0A2H0DX23_9BACT</name>
<comment type="caution">
    <text evidence="1">The sequence shown here is derived from an EMBL/GenBank/DDBJ whole genome shotgun (WGS) entry which is preliminary data.</text>
</comment>
<dbReference type="EMBL" id="PCTS01000021">
    <property type="protein sequence ID" value="PIP86541.1"/>
    <property type="molecule type" value="Genomic_DNA"/>
</dbReference>
<evidence type="ECO:0008006" key="3">
    <source>
        <dbReference type="Google" id="ProtNLM"/>
    </source>
</evidence>
<accession>A0A2H0DX23</accession>
<proteinExistence type="predicted"/>
<organism evidence="1 2">
    <name type="scientific">Candidatus Campbellbacteria bacterium CG22_combo_CG10-13_8_21_14_all_43_18</name>
    <dbReference type="NCBI Taxonomy" id="1974530"/>
    <lineage>
        <taxon>Bacteria</taxon>
        <taxon>Candidatus Campbelliibacteriota</taxon>
    </lineage>
</organism>
<protein>
    <recommendedName>
        <fullName evidence="3">Protein containing YHS domain protein</fullName>
    </recommendedName>
</protein>
<dbReference type="SUPFAM" id="SSF102405">
    <property type="entry name" value="MCP/YpsA-like"/>
    <property type="match status" value="1"/>
</dbReference>
<gene>
    <name evidence="1" type="ORF">COW82_01630</name>
</gene>
<dbReference type="InterPro" id="IPR041164">
    <property type="entry name" value="LDcluster4"/>
</dbReference>
<sequence>MEKGVQTRICISGSSDPRYGGLEAYEAARKLGAEIIRQGSVLITGAASGFPFWASMGAKEEGGISIGLSPASSEKEHTDVYRLPLEYMDVIIYTGFGTSGRSMMLGRSADAVIFGCGKMETINEFEVAYHEGKPIGVLEGPWQTDEAIRELINAGRQSGGVVFSSEPEELVRKVHQLVRVNRSLGFVSPL</sequence>
<dbReference type="Gene3D" id="3.40.50.450">
    <property type="match status" value="1"/>
</dbReference>
<dbReference type="AlphaFoldDB" id="A0A2H0DX23"/>
<evidence type="ECO:0000313" key="1">
    <source>
        <dbReference type="EMBL" id="PIP86541.1"/>
    </source>
</evidence>
<dbReference type="Pfam" id="PF18306">
    <property type="entry name" value="LDcluster4"/>
    <property type="match status" value="1"/>
</dbReference>
<dbReference type="Proteomes" id="UP000231276">
    <property type="component" value="Unassembled WGS sequence"/>
</dbReference>